<dbReference type="PANTHER" id="PTHR40841:SF2">
    <property type="entry name" value="SIDEROPHORE-DEGRADING ESTERASE (EUROFUNG)"/>
    <property type="match status" value="1"/>
</dbReference>
<accession>A0ABV6QB85</accession>
<evidence type="ECO:0000256" key="3">
    <source>
        <dbReference type="SAM" id="SignalP"/>
    </source>
</evidence>
<protein>
    <submittedName>
        <fullName evidence="4">Alpha/beta hydrolase</fullName>
    </submittedName>
</protein>
<comment type="similarity">
    <text evidence="1">Belongs to the esterase D family.</text>
</comment>
<dbReference type="InterPro" id="IPR000801">
    <property type="entry name" value="Esterase-like"/>
</dbReference>
<reference evidence="4 5" key="1">
    <citation type="submission" date="2024-09" db="EMBL/GenBank/DDBJ databases">
        <authorList>
            <person name="Sun Q."/>
            <person name="Mori K."/>
        </authorList>
    </citation>
    <scope>NUCLEOTIDE SEQUENCE [LARGE SCALE GENOMIC DNA]</scope>
    <source>
        <strain evidence="4 5">NCAIM B.02481</strain>
    </source>
</reference>
<evidence type="ECO:0000256" key="2">
    <source>
        <dbReference type="ARBA" id="ARBA00022801"/>
    </source>
</evidence>
<evidence type="ECO:0000256" key="1">
    <source>
        <dbReference type="ARBA" id="ARBA00005622"/>
    </source>
</evidence>
<dbReference type="Gene3D" id="3.40.50.1820">
    <property type="entry name" value="alpha/beta hydrolase"/>
    <property type="match status" value="1"/>
</dbReference>
<organism evidence="4 5">
    <name type="scientific">Winogradskyella pulchriflava</name>
    <dbReference type="NCBI Taxonomy" id="1110688"/>
    <lineage>
        <taxon>Bacteria</taxon>
        <taxon>Pseudomonadati</taxon>
        <taxon>Bacteroidota</taxon>
        <taxon>Flavobacteriia</taxon>
        <taxon>Flavobacteriales</taxon>
        <taxon>Flavobacteriaceae</taxon>
        <taxon>Winogradskyella</taxon>
    </lineage>
</organism>
<gene>
    <name evidence="4" type="ORF">ACFFGA_13395</name>
</gene>
<dbReference type="GO" id="GO:0016787">
    <property type="term" value="F:hydrolase activity"/>
    <property type="evidence" value="ECO:0007669"/>
    <property type="project" value="UniProtKB-KW"/>
</dbReference>
<dbReference type="PANTHER" id="PTHR40841">
    <property type="entry name" value="SIDEROPHORE TRIACETYLFUSARININE C ESTERASE"/>
    <property type="match status" value="1"/>
</dbReference>
<sequence>MTLKKSISFVITLLLAVQVFAQEKSKTLSTEPLNIGESVTFYSSTLNENRHINVYLPQRYKIDSLKTYPVIYLLDGSIDEDFIHIAGIVQFGSFSWINMVPESIVVGITNIDRKRDFTYPTTIDQDKKDFPTSGKSDDFINFIEKDLQPFIHTNYRTEDTKTIIGQSLGGLLATEVLFKKPELFDNYIIVSPSLWWDDQSLLKLQPKTYSTEKKVYVAVGKEGEIMERDAKSLYTTLKANTKDNTKVYFQFLEEQDHGDALHLAVYSAFEVLFESEN</sequence>
<dbReference type="RefSeq" id="WP_386064834.1">
    <property type="nucleotide sequence ID" value="NZ_JBHLTQ010000006.1"/>
</dbReference>
<proteinExistence type="inferred from homology"/>
<keyword evidence="2 4" id="KW-0378">Hydrolase</keyword>
<dbReference type="Proteomes" id="UP001589832">
    <property type="component" value="Unassembled WGS sequence"/>
</dbReference>
<comment type="caution">
    <text evidence="4">The sequence shown here is derived from an EMBL/GenBank/DDBJ whole genome shotgun (WGS) entry which is preliminary data.</text>
</comment>
<feature type="signal peptide" evidence="3">
    <location>
        <begin position="1"/>
        <end position="21"/>
    </location>
</feature>
<dbReference type="Pfam" id="PF00756">
    <property type="entry name" value="Esterase"/>
    <property type="match status" value="1"/>
</dbReference>
<dbReference type="InterPro" id="IPR052558">
    <property type="entry name" value="Siderophore_Hydrolase_D"/>
</dbReference>
<feature type="chain" id="PRO_5046476733" evidence="3">
    <location>
        <begin position="22"/>
        <end position="277"/>
    </location>
</feature>
<keyword evidence="5" id="KW-1185">Reference proteome</keyword>
<dbReference type="SUPFAM" id="SSF53474">
    <property type="entry name" value="alpha/beta-Hydrolases"/>
    <property type="match status" value="1"/>
</dbReference>
<dbReference type="InterPro" id="IPR029058">
    <property type="entry name" value="AB_hydrolase_fold"/>
</dbReference>
<evidence type="ECO:0000313" key="4">
    <source>
        <dbReference type="EMBL" id="MFC0605559.1"/>
    </source>
</evidence>
<keyword evidence="3" id="KW-0732">Signal</keyword>
<dbReference type="EMBL" id="JBHLTQ010000006">
    <property type="protein sequence ID" value="MFC0605559.1"/>
    <property type="molecule type" value="Genomic_DNA"/>
</dbReference>
<evidence type="ECO:0000313" key="5">
    <source>
        <dbReference type="Proteomes" id="UP001589832"/>
    </source>
</evidence>
<name>A0ABV6QB85_9FLAO</name>